<keyword evidence="1" id="KW-1133">Transmembrane helix</keyword>
<dbReference type="EMBL" id="GBRH01200124">
    <property type="protein sequence ID" value="JAD97771.1"/>
    <property type="molecule type" value="Transcribed_RNA"/>
</dbReference>
<name>A0A0A9ECI8_ARUDO</name>
<proteinExistence type="predicted"/>
<protein>
    <submittedName>
        <fullName evidence="2">Uncharacterized protein</fullName>
    </submittedName>
</protein>
<feature type="transmembrane region" description="Helical" evidence="1">
    <location>
        <begin position="22"/>
        <end position="41"/>
    </location>
</feature>
<sequence>MCDLWGVYWCPGIPPNKSWYMLIRYQSSWMFMCAYLLGVLMV</sequence>
<evidence type="ECO:0000313" key="2">
    <source>
        <dbReference type="EMBL" id="JAD97771.1"/>
    </source>
</evidence>
<organism evidence="2">
    <name type="scientific">Arundo donax</name>
    <name type="common">Giant reed</name>
    <name type="synonym">Donax arundinaceus</name>
    <dbReference type="NCBI Taxonomy" id="35708"/>
    <lineage>
        <taxon>Eukaryota</taxon>
        <taxon>Viridiplantae</taxon>
        <taxon>Streptophyta</taxon>
        <taxon>Embryophyta</taxon>
        <taxon>Tracheophyta</taxon>
        <taxon>Spermatophyta</taxon>
        <taxon>Magnoliopsida</taxon>
        <taxon>Liliopsida</taxon>
        <taxon>Poales</taxon>
        <taxon>Poaceae</taxon>
        <taxon>PACMAD clade</taxon>
        <taxon>Arundinoideae</taxon>
        <taxon>Arundineae</taxon>
        <taxon>Arundo</taxon>
    </lineage>
</organism>
<accession>A0A0A9ECI8</accession>
<keyword evidence="1" id="KW-0812">Transmembrane</keyword>
<dbReference type="AlphaFoldDB" id="A0A0A9ECI8"/>
<reference evidence="2" key="1">
    <citation type="submission" date="2014-09" db="EMBL/GenBank/DDBJ databases">
        <authorList>
            <person name="Magalhaes I.L.F."/>
            <person name="Oliveira U."/>
            <person name="Santos F.R."/>
            <person name="Vidigal T.H.D.A."/>
            <person name="Brescovit A.D."/>
            <person name="Santos A.J."/>
        </authorList>
    </citation>
    <scope>NUCLEOTIDE SEQUENCE</scope>
    <source>
        <tissue evidence="2">Shoot tissue taken approximately 20 cm above the soil surface</tissue>
    </source>
</reference>
<keyword evidence="1" id="KW-0472">Membrane</keyword>
<evidence type="ECO:0000256" key="1">
    <source>
        <dbReference type="SAM" id="Phobius"/>
    </source>
</evidence>
<reference evidence="2" key="2">
    <citation type="journal article" date="2015" name="Data Brief">
        <title>Shoot transcriptome of the giant reed, Arundo donax.</title>
        <authorList>
            <person name="Barrero R.A."/>
            <person name="Guerrero F.D."/>
            <person name="Moolhuijzen P."/>
            <person name="Goolsby J.A."/>
            <person name="Tidwell J."/>
            <person name="Bellgard S.E."/>
            <person name="Bellgard M.I."/>
        </authorList>
    </citation>
    <scope>NUCLEOTIDE SEQUENCE</scope>
    <source>
        <tissue evidence="2">Shoot tissue taken approximately 20 cm above the soil surface</tissue>
    </source>
</reference>